<protein>
    <submittedName>
        <fullName evidence="1">30S ribosomal protein S7 (Modular protein)</fullName>
    </submittedName>
</protein>
<dbReference type="AlphaFoldDB" id="A0A1S7P2L4"/>
<reference evidence="1 2" key="1">
    <citation type="submission" date="2016-01" db="EMBL/GenBank/DDBJ databases">
        <authorList>
            <person name="Oliw E.H."/>
        </authorList>
    </citation>
    <scope>NUCLEOTIDE SEQUENCE [LARGE SCALE GENOMIC DNA]</scope>
    <source>
        <strain evidence="1 2">Zutra 3-1</strain>
    </source>
</reference>
<keyword evidence="1" id="KW-0687">Ribonucleoprotein</keyword>
<accession>A0A1S7P2L4</accession>
<organism evidence="1 2">
    <name type="scientific">Agrobacterium deltaense Zutra 3/1</name>
    <dbReference type="NCBI Taxonomy" id="1183427"/>
    <lineage>
        <taxon>Bacteria</taxon>
        <taxon>Pseudomonadati</taxon>
        <taxon>Pseudomonadota</taxon>
        <taxon>Alphaproteobacteria</taxon>
        <taxon>Hyphomicrobiales</taxon>
        <taxon>Rhizobiaceae</taxon>
        <taxon>Rhizobium/Agrobacterium group</taxon>
        <taxon>Agrobacterium</taxon>
    </lineage>
</organism>
<evidence type="ECO:0000313" key="1">
    <source>
        <dbReference type="EMBL" id="CUX15074.1"/>
    </source>
</evidence>
<evidence type="ECO:0000313" key="2">
    <source>
        <dbReference type="Proteomes" id="UP000191987"/>
    </source>
</evidence>
<keyword evidence="1" id="KW-0689">Ribosomal protein</keyword>
<dbReference type="GO" id="GO:0005840">
    <property type="term" value="C:ribosome"/>
    <property type="evidence" value="ECO:0007669"/>
    <property type="project" value="UniProtKB-KW"/>
</dbReference>
<dbReference type="Proteomes" id="UP000191987">
    <property type="component" value="Unassembled WGS sequence"/>
</dbReference>
<gene>
    <name evidence="1" type="ORF">AGR7C_Cc110261</name>
</gene>
<name>A0A1S7P2L4_9HYPH</name>
<dbReference type="EMBL" id="FBWG01000003">
    <property type="protein sequence ID" value="CUX15074.1"/>
    <property type="molecule type" value="Genomic_DNA"/>
</dbReference>
<proteinExistence type="predicted"/>
<sequence>MDCLSICDRLRLPAVMRECAVGVGHLVRVFALLDSGTAVVRSVHEFAGKAIDHGRFVALAGSRDQPADSEGLTALGTNVDGNLIRGTTNAARTHFNVRSNVVEGGVEHAERLLLRLALNDVECAVNDAFCDRLLAVKHDGVHELGDDQIAELRVRVDLTLFCTMATGHILCLSMLLTLNHAENLAQRRNLFKPELLRTLRTVLGAALLAVLDALGIENTADDVVTHARQVLYAAAADHDHGVFLKVVTFARNVANDFEAVGEADLGNLTQSRVRLLRGRRVNAGANTTLLRVFLKSRNLVALYLCLARLADQLVYGRHITIPCKNYFSHPHGWRLCRCRRRCTHISSCAKRGPIRFHGWTTKSRGHRMRRLACNIRVFYVQWRPV</sequence>